<dbReference type="STRING" id="1166018.FAES_1841"/>
<accession>I0K6U8</accession>
<dbReference type="AlphaFoldDB" id="I0K6U8"/>
<dbReference type="KEGG" id="fae:FAES_1841"/>
<protein>
    <submittedName>
        <fullName evidence="1">Uncharacterized protein</fullName>
    </submittedName>
</protein>
<dbReference type="HOGENOM" id="CLU_1287223_0_0_10"/>
<evidence type="ECO:0000313" key="2">
    <source>
        <dbReference type="Proteomes" id="UP000011058"/>
    </source>
</evidence>
<dbReference type="EMBL" id="HE796683">
    <property type="protein sequence ID" value="CCG99851.1"/>
    <property type="molecule type" value="Genomic_DNA"/>
</dbReference>
<organism evidence="1 2">
    <name type="scientific">Fibrella aestuarina BUZ 2</name>
    <dbReference type="NCBI Taxonomy" id="1166018"/>
    <lineage>
        <taxon>Bacteria</taxon>
        <taxon>Pseudomonadati</taxon>
        <taxon>Bacteroidota</taxon>
        <taxon>Cytophagia</taxon>
        <taxon>Cytophagales</taxon>
        <taxon>Spirosomataceae</taxon>
        <taxon>Fibrella</taxon>
    </lineage>
</organism>
<sequence>MIAPIITAINDALHNYEGDIHSIRDKNGDVLPSRILGLVRPAYSSSEKHFTLFVPGQPYAFSGDFSTDFDTEQLSATVEQPITDDDALGWLSMHTTAGVAVDSEPYTQTYGSYQQTSFRFQMRFILLSRDPSAIGRAMMTLPTVPGVRLYGTIEDNAPDIMKKYLGFGPEKQKSIDPGLWAWAIPYQIEGVSNDDIRAFYAELTPQATRYTATF</sequence>
<dbReference type="OrthoDB" id="9882157at2"/>
<proteinExistence type="predicted"/>
<dbReference type="Proteomes" id="UP000011058">
    <property type="component" value="Chromosome"/>
</dbReference>
<gene>
    <name evidence="1" type="ORF">FAES_1841</name>
</gene>
<keyword evidence="2" id="KW-1185">Reference proteome</keyword>
<name>I0K6U8_9BACT</name>
<evidence type="ECO:0000313" key="1">
    <source>
        <dbReference type="EMBL" id="CCG99851.1"/>
    </source>
</evidence>
<dbReference type="RefSeq" id="WP_015330950.1">
    <property type="nucleotide sequence ID" value="NC_020054.1"/>
</dbReference>
<reference evidence="1 2" key="1">
    <citation type="journal article" date="2012" name="J. Bacteriol.">
        <title>Genome Sequence of Fibrella aestuarina BUZ 2T, a Filamentous Marine Bacterium.</title>
        <authorList>
            <person name="Filippini M."/>
            <person name="Qi W."/>
            <person name="Blom J."/>
            <person name="Goesmann A."/>
            <person name="Smits T.H."/>
            <person name="Bagheri H.C."/>
        </authorList>
    </citation>
    <scope>NUCLEOTIDE SEQUENCE [LARGE SCALE GENOMIC DNA]</scope>
    <source>
        <strain evidence="2">BUZ 2T</strain>
    </source>
</reference>
<dbReference type="PATRIC" id="fig|1166018.3.peg.3579"/>